<dbReference type="HOGENOM" id="CLU_1685778_0_0_10"/>
<name>B3QU70_CHLT3</name>
<keyword evidence="2" id="KW-1185">Reference proteome</keyword>
<dbReference type="OrthoDB" id="9864111at2"/>
<dbReference type="AlphaFoldDB" id="B3QU70"/>
<evidence type="ECO:0000313" key="2">
    <source>
        <dbReference type="Proteomes" id="UP000001208"/>
    </source>
</evidence>
<sequence>MASEEQKKQNQLRLTSMALTSLAQAVWETLGESAFSYSGLMGDELLRVMEKEMGLEIAGHTPKEVIMEVSRIFVDEFGYASDIEVEGDDDTLITLKVRQCINRKFSDRLDAAGVEKPFICPIMNACQAGLRRLGYKMREEVHKWHEGGGSIITFERVA</sequence>
<protein>
    <submittedName>
        <fullName evidence="1">Uncharacterized protein</fullName>
    </submittedName>
</protein>
<dbReference type="STRING" id="517418.Ctha_0397"/>
<organism evidence="1 2">
    <name type="scientific">Chloroherpeton thalassium (strain ATCC 35110 / GB-78)</name>
    <dbReference type="NCBI Taxonomy" id="517418"/>
    <lineage>
        <taxon>Bacteria</taxon>
        <taxon>Pseudomonadati</taxon>
        <taxon>Chlorobiota</taxon>
        <taxon>Chlorobiia</taxon>
        <taxon>Chlorobiales</taxon>
        <taxon>Chloroherpetonaceae</taxon>
        <taxon>Chloroherpeton</taxon>
    </lineage>
</organism>
<dbReference type="eggNOG" id="ENOG50348II">
    <property type="taxonomic scope" value="Bacteria"/>
</dbReference>
<reference evidence="1 2" key="1">
    <citation type="submission" date="2008-06" db="EMBL/GenBank/DDBJ databases">
        <title>Complete sequence of Chloroherpeton thalassium ATCC 35110.</title>
        <authorList>
            <consortium name="US DOE Joint Genome Institute"/>
            <person name="Lucas S."/>
            <person name="Copeland A."/>
            <person name="Lapidus A."/>
            <person name="Glavina del Rio T."/>
            <person name="Dalin E."/>
            <person name="Tice H."/>
            <person name="Bruce D."/>
            <person name="Goodwin L."/>
            <person name="Pitluck S."/>
            <person name="Schmutz J."/>
            <person name="Larimer F."/>
            <person name="Land M."/>
            <person name="Hauser L."/>
            <person name="Kyrpides N."/>
            <person name="Mikhailova N."/>
            <person name="Liu Z."/>
            <person name="Li T."/>
            <person name="Zhao F."/>
            <person name="Overmann J."/>
            <person name="Bryant D.A."/>
            <person name="Richardson P."/>
        </authorList>
    </citation>
    <scope>NUCLEOTIDE SEQUENCE [LARGE SCALE GENOMIC DNA]</scope>
    <source>
        <strain evidence="2">ATCC 35110 / GB-78</strain>
    </source>
</reference>
<proteinExistence type="predicted"/>
<evidence type="ECO:0000313" key="1">
    <source>
        <dbReference type="EMBL" id="ACF12868.1"/>
    </source>
</evidence>
<gene>
    <name evidence="1" type="ordered locus">Ctha_0397</name>
</gene>
<dbReference type="EMBL" id="CP001100">
    <property type="protein sequence ID" value="ACF12868.1"/>
    <property type="molecule type" value="Genomic_DNA"/>
</dbReference>
<dbReference type="KEGG" id="cts:Ctha_0397"/>
<accession>B3QU70</accession>
<dbReference type="Proteomes" id="UP000001208">
    <property type="component" value="Chromosome"/>
</dbReference>